<evidence type="ECO:0000313" key="3">
    <source>
        <dbReference type="Proteomes" id="UP001549920"/>
    </source>
</evidence>
<reference evidence="2 3" key="1">
    <citation type="submission" date="2024-06" db="EMBL/GenBank/DDBJ databases">
        <title>A chromosome-level genome assembly of beet webworm, Loxostege sticticalis.</title>
        <authorList>
            <person name="Zhang Y."/>
        </authorList>
    </citation>
    <scope>NUCLEOTIDE SEQUENCE [LARGE SCALE GENOMIC DNA]</scope>
    <source>
        <strain evidence="2">AQ026</strain>
        <tissue evidence="2">Whole body</tissue>
    </source>
</reference>
<organism evidence="2 3">
    <name type="scientific">Loxostege sticticalis</name>
    <name type="common">Beet webworm moth</name>
    <dbReference type="NCBI Taxonomy" id="481309"/>
    <lineage>
        <taxon>Eukaryota</taxon>
        <taxon>Metazoa</taxon>
        <taxon>Ecdysozoa</taxon>
        <taxon>Arthropoda</taxon>
        <taxon>Hexapoda</taxon>
        <taxon>Insecta</taxon>
        <taxon>Pterygota</taxon>
        <taxon>Neoptera</taxon>
        <taxon>Endopterygota</taxon>
        <taxon>Lepidoptera</taxon>
        <taxon>Glossata</taxon>
        <taxon>Ditrysia</taxon>
        <taxon>Pyraloidea</taxon>
        <taxon>Crambidae</taxon>
        <taxon>Pyraustinae</taxon>
        <taxon>Loxostege</taxon>
    </lineage>
</organism>
<accession>A0ABR3HNV8</accession>
<gene>
    <name evidence="2" type="ORF">ABMA27_004507</name>
</gene>
<dbReference type="EMBL" id="JBEUOH010000016">
    <property type="protein sequence ID" value="KAL0872084.1"/>
    <property type="molecule type" value="Genomic_DNA"/>
</dbReference>
<evidence type="ECO:0000256" key="1">
    <source>
        <dbReference type="SAM" id="MobiDB-lite"/>
    </source>
</evidence>
<proteinExistence type="predicted"/>
<keyword evidence="3" id="KW-1185">Reference proteome</keyword>
<sequence length="113" mass="12727">MPAYSIQSNKSCPSTASCGVHKHRPRPPPCPEPDKCYRKCKKSRKKCPSAMETVSRFGTSCSCLDIQAKSSRFKNQITRKTHKKRMQKAYKTRSALSHWRKPKSRGGGGCVIL</sequence>
<feature type="region of interest" description="Disordered" evidence="1">
    <location>
        <begin position="1"/>
        <end position="31"/>
    </location>
</feature>
<protein>
    <submittedName>
        <fullName evidence="2">Uncharacterized protein</fullName>
    </submittedName>
</protein>
<dbReference type="Proteomes" id="UP001549920">
    <property type="component" value="Unassembled WGS sequence"/>
</dbReference>
<feature type="compositionally biased region" description="Basic residues" evidence="1">
    <location>
        <begin position="77"/>
        <end position="91"/>
    </location>
</feature>
<feature type="compositionally biased region" description="Polar residues" evidence="1">
    <location>
        <begin position="1"/>
        <end position="17"/>
    </location>
</feature>
<evidence type="ECO:0000313" key="2">
    <source>
        <dbReference type="EMBL" id="KAL0872084.1"/>
    </source>
</evidence>
<comment type="caution">
    <text evidence="2">The sequence shown here is derived from an EMBL/GenBank/DDBJ whole genome shotgun (WGS) entry which is preliminary data.</text>
</comment>
<name>A0ABR3HNV8_LOXSC</name>
<feature type="region of interest" description="Disordered" evidence="1">
    <location>
        <begin position="77"/>
        <end position="113"/>
    </location>
</feature>